<feature type="transmembrane region" description="Helical" evidence="1">
    <location>
        <begin position="52"/>
        <end position="68"/>
    </location>
</feature>
<dbReference type="AlphaFoldDB" id="A0A839Y272"/>
<comment type="caution">
    <text evidence="2">The sequence shown here is derived from an EMBL/GenBank/DDBJ whole genome shotgun (WGS) entry which is preliminary data.</text>
</comment>
<reference evidence="2 3" key="1">
    <citation type="submission" date="2020-08" db="EMBL/GenBank/DDBJ databases">
        <title>Sequencing the genomes of 1000 actinobacteria strains.</title>
        <authorList>
            <person name="Klenk H.-P."/>
        </authorList>
    </citation>
    <scope>NUCLEOTIDE SEQUENCE [LARGE SCALE GENOMIC DNA]</scope>
    <source>
        <strain evidence="2 3">DSM 45267</strain>
    </source>
</reference>
<protein>
    <submittedName>
        <fullName evidence="2">Uncharacterized protein</fullName>
    </submittedName>
</protein>
<sequence>MTTPERRPARRAPDGSGWRTRANLVVPVLLSLFGLSMVVCAALPVIGAPPGARVLLAGFGAVLLLLAWPNGRRGRRAPYPTIHDGVAATAVPRRGIRLSSAMATLVLGVTLVVAAVGSWRVDGEAEPVMAVLGGLVTLAGAATAFHPRARRPAPLLVTAQGLAVPDVDGYGETPWPDIASIDRGWTFVGRRWTFPRHYRNHIAVTGRDGACLALLPIERFAGDPAAVLALLRSHHAEHASEAT</sequence>
<dbReference type="EMBL" id="JACIBS010000010">
    <property type="protein sequence ID" value="MBB3666005.1"/>
    <property type="molecule type" value="Genomic_DNA"/>
</dbReference>
<evidence type="ECO:0000256" key="1">
    <source>
        <dbReference type="SAM" id="Phobius"/>
    </source>
</evidence>
<evidence type="ECO:0000313" key="2">
    <source>
        <dbReference type="EMBL" id="MBB3666005.1"/>
    </source>
</evidence>
<keyword evidence="1" id="KW-0812">Transmembrane</keyword>
<feature type="transmembrane region" description="Helical" evidence="1">
    <location>
        <begin position="101"/>
        <end position="121"/>
    </location>
</feature>
<proteinExistence type="predicted"/>
<keyword evidence="1" id="KW-0472">Membrane</keyword>
<feature type="transmembrane region" description="Helical" evidence="1">
    <location>
        <begin position="127"/>
        <end position="145"/>
    </location>
</feature>
<organism evidence="2 3">
    <name type="scientific">Prauserella sediminis</name>
    <dbReference type="NCBI Taxonomy" id="577680"/>
    <lineage>
        <taxon>Bacteria</taxon>
        <taxon>Bacillati</taxon>
        <taxon>Actinomycetota</taxon>
        <taxon>Actinomycetes</taxon>
        <taxon>Pseudonocardiales</taxon>
        <taxon>Pseudonocardiaceae</taxon>
        <taxon>Prauserella</taxon>
        <taxon>Prauserella salsuginis group</taxon>
    </lineage>
</organism>
<keyword evidence="1" id="KW-1133">Transmembrane helix</keyword>
<dbReference type="RefSeq" id="WP_183787201.1">
    <property type="nucleotide sequence ID" value="NZ_JACIBS010000010.1"/>
</dbReference>
<name>A0A839Y272_9PSEU</name>
<evidence type="ECO:0000313" key="3">
    <source>
        <dbReference type="Proteomes" id="UP000564573"/>
    </source>
</evidence>
<gene>
    <name evidence="2" type="ORF">FB384_004965</name>
</gene>
<accession>A0A839Y272</accession>
<keyword evidence="3" id="KW-1185">Reference proteome</keyword>
<dbReference type="Proteomes" id="UP000564573">
    <property type="component" value="Unassembled WGS sequence"/>
</dbReference>
<feature type="transmembrane region" description="Helical" evidence="1">
    <location>
        <begin position="21"/>
        <end position="46"/>
    </location>
</feature>